<protein>
    <submittedName>
        <fullName evidence="1">17781_t:CDS:1</fullName>
    </submittedName>
</protein>
<evidence type="ECO:0000313" key="2">
    <source>
        <dbReference type="Proteomes" id="UP000789342"/>
    </source>
</evidence>
<feature type="non-terminal residue" evidence="1">
    <location>
        <position position="273"/>
    </location>
</feature>
<gene>
    <name evidence="1" type="ORF">AMORRO_LOCUS11241</name>
</gene>
<reference evidence="1" key="1">
    <citation type="submission" date="2021-06" db="EMBL/GenBank/DDBJ databases">
        <authorList>
            <person name="Kallberg Y."/>
            <person name="Tangrot J."/>
            <person name="Rosling A."/>
        </authorList>
    </citation>
    <scope>NUCLEOTIDE SEQUENCE</scope>
    <source>
        <strain evidence="1">CL551</strain>
    </source>
</reference>
<sequence length="273" mass="31841">CLLVSHYWCKLVVPILWHNPFHYWWRSSSRPVENVIENNWHLLRRTYIATLNEVEKEILHPYDRRYNPSQPLFQYSAYLENFSFADITKIIVEDDTLLATLIEKAGKTLLNLQIDKVSGKVVMSLSQFCPNISKFTLEYEVQNYSMFMDYLKGSSISQLVIKSYGISIDLLNGLARYVPSSLEEIYLCCHFKPDFLMIFLLDYSALSFNTLKTLCIKDLDGYSHEYLKVIERYSVYNAFKTIVIETMVCIDESSDLIQNIGKKGINVVLQEVF</sequence>
<organism evidence="1 2">
    <name type="scientific">Acaulospora morrowiae</name>
    <dbReference type="NCBI Taxonomy" id="94023"/>
    <lineage>
        <taxon>Eukaryota</taxon>
        <taxon>Fungi</taxon>
        <taxon>Fungi incertae sedis</taxon>
        <taxon>Mucoromycota</taxon>
        <taxon>Glomeromycotina</taxon>
        <taxon>Glomeromycetes</taxon>
        <taxon>Diversisporales</taxon>
        <taxon>Acaulosporaceae</taxon>
        <taxon>Acaulospora</taxon>
    </lineage>
</organism>
<comment type="caution">
    <text evidence="1">The sequence shown here is derived from an EMBL/GenBank/DDBJ whole genome shotgun (WGS) entry which is preliminary data.</text>
</comment>
<dbReference type="EMBL" id="CAJVPV010013882">
    <property type="protein sequence ID" value="CAG8680962.1"/>
    <property type="molecule type" value="Genomic_DNA"/>
</dbReference>
<accession>A0A9N9HJL1</accession>
<proteinExistence type="predicted"/>
<keyword evidence="2" id="KW-1185">Reference proteome</keyword>
<dbReference type="AlphaFoldDB" id="A0A9N9HJL1"/>
<dbReference type="OrthoDB" id="2351154at2759"/>
<dbReference type="Proteomes" id="UP000789342">
    <property type="component" value="Unassembled WGS sequence"/>
</dbReference>
<name>A0A9N9HJL1_9GLOM</name>
<evidence type="ECO:0000313" key="1">
    <source>
        <dbReference type="EMBL" id="CAG8680962.1"/>
    </source>
</evidence>